<dbReference type="InParanoid" id="A0A1E1K5Z7"/>
<reference evidence="3" key="1">
    <citation type="submission" date="2016-03" db="EMBL/GenBank/DDBJ databases">
        <authorList>
            <person name="Ploux O."/>
        </authorList>
    </citation>
    <scope>NUCLEOTIDE SEQUENCE [LARGE SCALE GENOMIC DNA]</scope>
    <source>
        <strain evidence="3">UK7</strain>
    </source>
</reference>
<evidence type="ECO:0000313" key="2">
    <source>
        <dbReference type="EMBL" id="CZS93442.1"/>
    </source>
</evidence>
<evidence type="ECO:0000313" key="3">
    <source>
        <dbReference type="Proteomes" id="UP000178129"/>
    </source>
</evidence>
<dbReference type="STRING" id="914237.A0A1E1K5Z7"/>
<gene>
    <name evidence="2" type="ORF">RCO7_10543</name>
</gene>
<dbReference type="Proteomes" id="UP000178129">
    <property type="component" value="Unassembled WGS sequence"/>
</dbReference>
<comment type="caution">
    <text evidence="2">The sequence shown here is derived from an EMBL/GenBank/DDBJ whole genome shotgun (WGS) entry which is preliminary data.</text>
</comment>
<protein>
    <recommendedName>
        <fullName evidence="1">FAR1 domain-containing protein</fullName>
    </recommendedName>
</protein>
<feature type="domain" description="FAR1" evidence="1">
    <location>
        <begin position="37"/>
        <end position="110"/>
    </location>
</feature>
<keyword evidence="3" id="KW-1185">Reference proteome</keyword>
<accession>A0A1E1K5Z7</accession>
<dbReference type="InterPro" id="IPR004330">
    <property type="entry name" value="FAR1_DNA_bnd_dom"/>
</dbReference>
<evidence type="ECO:0000259" key="1">
    <source>
        <dbReference type="Pfam" id="PF03101"/>
    </source>
</evidence>
<name>A0A1E1K5Z7_9HELO</name>
<dbReference type="PANTHER" id="PTHR47718">
    <property type="entry name" value="OS01G0519700 PROTEIN"/>
    <property type="match status" value="1"/>
</dbReference>
<organism evidence="2 3">
    <name type="scientific">Rhynchosporium graminicola</name>
    <dbReference type="NCBI Taxonomy" id="2792576"/>
    <lineage>
        <taxon>Eukaryota</taxon>
        <taxon>Fungi</taxon>
        <taxon>Dikarya</taxon>
        <taxon>Ascomycota</taxon>
        <taxon>Pezizomycotina</taxon>
        <taxon>Leotiomycetes</taxon>
        <taxon>Helotiales</taxon>
        <taxon>Ploettnerulaceae</taxon>
        <taxon>Rhynchosporium</taxon>
    </lineage>
</organism>
<dbReference type="Pfam" id="PF03101">
    <property type="entry name" value="FAR1"/>
    <property type="match status" value="1"/>
</dbReference>
<dbReference type="EMBL" id="FJUW01000007">
    <property type="protein sequence ID" value="CZS93442.1"/>
    <property type="molecule type" value="Genomic_DNA"/>
</dbReference>
<proteinExistence type="predicted"/>
<dbReference type="AlphaFoldDB" id="A0A1E1K5Z7"/>
<sequence>MASILTSCGPAPPVAIYSDIQTGFTAIQAHARAYSYTLRQRDIRLFRALFICDRAGKYDPKGKQSDVDASKRRKNTRSKKCDCQMRVTLIKDRASEQWEVKVLEATHNHAASADITAYLAYRIASLPAETRVTISSLAKAGVLNAQILSALREEAPGANISLLSKDISNLV</sequence>